<dbReference type="Pfam" id="PF08668">
    <property type="entry name" value="HDOD"/>
    <property type="match status" value="1"/>
</dbReference>
<evidence type="ECO:0000313" key="2">
    <source>
        <dbReference type="EMBL" id="WBA10250.1"/>
    </source>
</evidence>
<dbReference type="SUPFAM" id="SSF141868">
    <property type="entry name" value="EAL domain-like"/>
    <property type="match status" value="1"/>
</dbReference>
<dbReference type="InterPro" id="IPR052340">
    <property type="entry name" value="RNase_Y/CdgJ"/>
</dbReference>
<reference evidence="2" key="1">
    <citation type="submission" date="2022-09" db="EMBL/GenBank/DDBJ databases">
        <authorList>
            <person name="Li Z.-J."/>
        </authorList>
    </citation>
    <scope>NUCLEOTIDE SEQUENCE</scope>
    <source>
        <strain evidence="2">TGB11</strain>
        <plasmid evidence="2">unnamed</plasmid>
    </source>
</reference>
<dbReference type="Gene3D" id="3.20.20.450">
    <property type="entry name" value="EAL domain"/>
    <property type="match status" value="1"/>
</dbReference>
<dbReference type="PIRSF" id="PIRSF003180">
    <property type="entry name" value="DiGMPpdiest_YuxH"/>
    <property type="match status" value="1"/>
</dbReference>
<organism evidence="2 3">
    <name type="scientific">Salinivibrio kushneri</name>
    <dbReference type="NCBI Taxonomy" id="1908198"/>
    <lineage>
        <taxon>Bacteria</taxon>
        <taxon>Pseudomonadati</taxon>
        <taxon>Pseudomonadota</taxon>
        <taxon>Gammaproteobacteria</taxon>
        <taxon>Vibrionales</taxon>
        <taxon>Vibrionaceae</taxon>
        <taxon>Salinivibrio</taxon>
    </lineage>
</organism>
<dbReference type="InterPro" id="IPR035919">
    <property type="entry name" value="EAL_sf"/>
</dbReference>
<dbReference type="SUPFAM" id="SSF109604">
    <property type="entry name" value="HD-domain/PDEase-like"/>
    <property type="match status" value="1"/>
</dbReference>
<dbReference type="EMBL" id="CP114589">
    <property type="protein sequence ID" value="WBA10250.1"/>
    <property type="molecule type" value="Genomic_DNA"/>
</dbReference>
<dbReference type="Proteomes" id="UP001164748">
    <property type="component" value="Plasmid unnamed"/>
</dbReference>
<sequence>MSEIFFSCQPIFDEAQNQWGNELLFREGQENKFPSIDEDTATSRILSANFLSGKELDDSLRYMVSFSETALLDEIPFSIPVTSLVICVTAKCKATPMLVKQLESYRKAGFTILGESDVFSSRWQRHLDLFDVVRVSMATESLNEWTAAISDYAQARFMASKVESNEEFVLAKQLGFSLFQGYFFEQPQIKSHSDVAPSVISLLDACIVINRSPHDIDEITEVISRDVSLLYKVVTSANILAKSKKKAITNPKQAVVYLGLESLRRLISLLIMSNMNHQECSHLQNAAILRAIFMQHASPLLQDIDPDEAFLVGAFSLLDAMLGVPMEDVVVQLSLNNEAKEALLSRTGSYGELLELCKHIEHANWDWVGSLCEKMALRERAVLKAFDKARYQTQTLAATMQV</sequence>
<accession>A0AA47KNK3</accession>
<dbReference type="Gene3D" id="1.10.3210.10">
    <property type="entry name" value="Hypothetical protein af1432"/>
    <property type="match status" value="1"/>
</dbReference>
<name>A0AA47KNK3_9GAMM</name>
<proteinExistence type="predicted"/>
<keyword evidence="2" id="KW-0614">Plasmid</keyword>
<protein>
    <submittedName>
        <fullName evidence="2">HDOD domain-containing protein</fullName>
    </submittedName>
</protein>
<geneLocation type="plasmid" evidence="2 3">
    <name>unnamed</name>
</geneLocation>
<dbReference type="InterPro" id="IPR014408">
    <property type="entry name" value="dGMP_Pdiesterase_EAL/HD-GYP"/>
</dbReference>
<gene>
    <name evidence="2" type="ORF">N8M53_15705</name>
</gene>
<dbReference type="InterPro" id="IPR013976">
    <property type="entry name" value="HDOD"/>
</dbReference>
<dbReference type="PANTHER" id="PTHR33525:SF4">
    <property type="entry name" value="CYCLIC DI-GMP PHOSPHODIESTERASE CDGJ"/>
    <property type="match status" value="1"/>
</dbReference>
<feature type="domain" description="HDOD" evidence="1">
    <location>
        <begin position="189"/>
        <end position="381"/>
    </location>
</feature>
<evidence type="ECO:0000259" key="1">
    <source>
        <dbReference type="PROSITE" id="PS51833"/>
    </source>
</evidence>
<dbReference type="AlphaFoldDB" id="A0AA47KNK3"/>
<evidence type="ECO:0000313" key="3">
    <source>
        <dbReference type="Proteomes" id="UP001164748"/>
    </source>
</evidence>
<dbReference type="PANTHER" id="PTHR33525">
    <property type="match status" value="1"/>
</dbReference>
<dbReference type="PROSITE" id="PS51833">
    <property type="entry name" value="HDOD"/>
    <property type="match status" value="1"/>
</dbReference>
<dbReference type="RefSeq" id="WP_269580280.1">
    <property type="nucleotide sequence ID" value="NZ_CP114589.1"/>
</dbReference>